<dbReference type="Pfam" id="PF09481">
    <property type="entry name" value="CRISPR_Cse1"/>
    <property type="match status" value="1"/>
</dbReference>
<dbReference type="AlphaFoldDB" id="A5FTJ5"/>
<keyword evidence="2" id="KW-1185">Reference proteome</keyword>
<dbReference type="NCBIfam" id="TIGR02547">
    <property type="entry name" value="casA_cse1"/>
    <property type="match status" value="1"/>
</dbReference>
<evidence type="ECO:0000313" key="1">
    <source>
        <dbReference type="EMBL" id="ABQ28927.1"/>
    </source>
</evidence>
<dbReference type="CDD" id="cd09729">
    <property type="entry name" value="Cse1_I-E"/>
    <property type="match status" value="1"/>
</dbReference>
<dbReference type="HOGENOM" id="CLU_039818_0_0_5"/>
<gene>
    <name evidence="1" type="ordered locus">Acry_3315</name>
</gene>
<accession>A5FTJ5</accession>
<geneLocation type="plasmid" evidence="1 2">
    <name>pACRY02</name>
</geneLocation>
<dbReference type="KEGG" id="acr:Acry_3315"/>
<evidence type="ECO:0000313" key="2">
    <source>
        <dbReference type="Proteomes" id="UP000000245"/>
    </source>
</evidence>
<dbReference type="Proteomes" id="UP000000245">
    <property type="component" value="Plasmid pACRY02"/>
</dbReference>
<proteinExistence type="predicted"/>
<dbReference type="InterPro" id="IPR013381">
    <property type="entry name" value="CRISPR-assoc_prot_Cse1"/>
</dbReference>
<name>A5FTJ5_ACICJ</name>
<organism evidence="1 2">
    <name type="scientific">Acidiphilium cryptum (strain JF-5)</name>
    <dbReference type="NCBI Taxonomy" id="349163"/>
    <lineage>
        <taxon>Bacteria</taxon>
        <taxon>Pseudomonadati</taxon>
        <taxon>Pseudomonadota</taxon>
        <taxon>Alphaproteobacteria</taxon>
        <taxon>Acetobacterales</taxon>
        <taxon>Acidocellaceae</taxon>
        <taxon>Acidiphilium</taxon>
    </lineage>
</organism>
<dbReference type="RefSeq" id="WP_011930725.1">
    <property type="nucleotide sequence ID" value="NC_009468.1"/>
</dbReference>
<sequence length="529" mass="58195">MFNLLTNPWLPIVRQDGTKSVIAPRGITEDISANPVIAVDWPRADFRLATMELLAGLIATACPPADEDDWLDAWEAPPSPEKLDGALAPLSHAFSFDGPGPRFMQDLADLDADEEPVENLLIEVAGNSGPLVHPGRTKRMGRPAAAISLYTLQSWSPSGGRGNRTGLRGGGPMVTMVAPGRHRSLWHHIWANVPLGRKPEPVDFPRIFPWLSPTITSVNDEVVTPDDVAHPLQVWWGMPRRIRLSFVQLPSPAPCDLTGALDSSVVTGWRQRPHGPQYVGWGTRHPLTPTYQNKAGEEILSVHPNPGGVGYRNWIGLVLRSPDGLRRPAPIVSTWRNDRYRGTEEAKGARLIAGGYDTDNMKARGFMETEVPLVLASSKEVQERLDALATSLVRASERASYQLRKAVQQALYHPGAKVKATAHGIALLGDRVWLETESAFFSALHRAMSLDDTAPERVAWQARLRGLALRIFDDTVPIDPLDRNNVRQVRARFFLGLGLSGYGKDGQSFFQILEMPLPAQEKKSKGKAS</sequence>
<protein>
    <submittedName>
        <fullName evidence="1">CRISPR-associated protein, Cse1 family</fullName>
    </submittedName>
</protein>
<keyword evidence="1" id="KW-0614">Plasmid</keyword>
<dbReference type="EMBL" id="CP000690">
    <property type="protein sequence ID" value="ABQ28927.1"/>
    <property type="molecule type" value="Genomic_DNA"/>
</dbReference>
<reference evidence="1 2" key="1">
    <citation type="submission" date="2007-05" db="EMBL/GenBank/DDBJ databases">
        <title>Complete sequence of plasmid2 pACRY02 of Acidiphilium cryptum JF-5.</title>
        <authorList>
            <consortium name="US DOE Joint Genome Institute"/>
            <person name="Copeland A."/>
            <person name="Lucas S."/>
            <person name="Lapidus A."/>
            <person name="Barry K."/>
            <person name="Detter J.C."/>
            <person name="Glavina del Rio T."/>
            <person name="Hammon N."/>
            <person name="Israni S."/>
            <person name="Dalin E."/>
            <person name="Tice H."/>
            <person name="Pitluck S."/>
            <person name="Sims D."/>
            <person name="Brettin T."/>
            <person name="Bruce D."/>
            <person name="Han C."/>
            <person name="Schmutz J."/>
            <person name="Larimer F."/>
            <person name="Land M."/>
            <person name="Hauser L."/>
            <person name="Kyrpides N."/>
            <person name="Kim E."/>
            <person name="Magnuson T."/>
            <person name="Richardson P."/>
        </authorList>
    </citation>
    <scope>NUCLEOTIDE SEQUENCE [LARGE SCALE GENOMIC DNA]</scope>
    <source>
        <strain evidence="2">JF-5</strain>
        <plasmid evidence="2">Plasmid pACRY02</plasmid>
    </source>
</reference>